<dbReference type="GO" id="GO:0016787">
    <property type="term" value="F:hydrolase activity"/>
    <property type="evidence" value="ECO:0007669"/>
    <property type="project" value="UniProtKB-KW"/>
</dbReference>
<sequence>MKIYFHFAPSVFANTYLIGNENTKEALIIDPCKITEALIGQIEKNNFNLSAVFITRNHRKSNENGLKTILKIYSPDVYAGNPLIDNVKTIALRGDGVTEAAGFQVKYFFIPGHAADSYMFQIENTVFIGASLSAGMMGKTSNIYAAKNLQSNLQKKLMSLSDDTIIMPAYGPPSTVGAERKFNSGLFKNFNQKIRDYAK</sequence>
<name>A0A7S7AWF5_9SPIR</name>
<evidence type="ECO:0000256" key="2">
    <source>
        <dbReference type="ARBA" id="ARBA00022723"/>
    </source>
</evidence>
<dbReference type="PANTHER" id="PTHR46233:SF3">
    <property type="entry name" value="HYDROXYACYLGLUTATHIONE HYDROLASE GLOC"/>
    <property type="match status" value="1"/>
</dbReference>
<dbReference type="Gene3D" id="3.60.15.10">
    <property type="entry name" value="Ribonuclease Z/Hydroxyacylglutathione hydrolase-like"/>
    <property type="match status" value="1"/>
</dbReference>
<dbReference type="GO" id="GO:0046872">
    <property type="term" value="F:metal ion binding"/>
    <property type="evidence" value="ECO:0007669"/>
    <property type="project" value="UniProtKB-KW"/>
</dbReference>
<dbReference type="EMBL" id="CP061839">
    <property type="protein sequence ID" value="QOW60076.1"/>
    <property type="molecule type" value="Genomic_DNA"/>
</dbReference>
<comment type="cofactor">
    <cofactor evidence="1">
        <name>Zn(2+)</name>
        <dbReference type="ChEBI" id="CHEBI:29105"/>
    </cofactor>
</comment>
<keyword evidence="3 5" id="KW-0378">Hydrolase</keyword>
<evidence type="ECO:0000256" key="4">
    <source>
        <dbReference type="ARBA" id="ARBA00022833"/>
    </source>
</evidence>
<dbReference type="InterPro" id="IPR051453">
    <property type="entry name" value="MBL_Glyoxalase_II"/>
</dbReference>
<evidence type="ECO:0000313" key="5">
    <source>
        <dbReference type="EMBL" id="QOW60076.1"/>
    </source>
</evidence>
<keyword evidence="2" id="KW-0479">Metal-binding</keyword>
<dbReference type="SUPFAM" id="SSF56281">
    <property type="entry name" value="Metallo-hydrolase/oxidoreductase"/>
    <property type="match status" value="1"/>
</dbReference>
<dbReference type="RefSeq" id="WP_024469681.1">
    <property type="nucleotide sequence ID" value="NZ_CP061839.1"/>
</dbReference>
<evidence type="ECO:0000256" key="1">
    <source>
        <dbReference type="ARBA" id="ARBA00001947"/>
    </source>
</evidence>
<dbReference type="AlphaFoldDB" id="A0A7S7AWF5"/>
<dbReference type="InterPro" id="IPR036866">
    <property type="entry name" value="RibonucZ/Hydroxyglut_hydro"/>
</dbReference>
<gene>
    <name evidence="5" type="ORF">IFE08_09495</name>
</gene>
<reference evidence="5 6" key="1">
    <citation type="submission" date="2020-09" db="EMBL/GenBank/DDBJ databases">
        <title>Characterization of Treponema spp. from bovine digital dermatitis in Korea.</title>
        <authorList>
            <person name="Espiritu H.M."/>
            <person name="Cho Y.I."/>
            <person name="Mamuad L."/>
        </authorList>
    </citation>
    <scope>NUCLEOTIDE SEQUENCE [LARGE SCALE GENOMIC DNA]</scope>
    <source>
        <strain evidence="5 6">KS1</strain>
    </source>
</reference>
<keyword evidence="4" id="KW-0862">Zinc</keyword>
<dbReference type="Proteomes" id="UP000593915">
    <property type="component" value="Chromosome"/>
</dbReference>
<evidence type="ECO:0000313" key="6">
    <source>
        <dbReference type="Proteomes" id="UP000593915"/>
    </source>
</evidence>
<proteinExistence type="predicted"/>
<evidence type="ECO:0000256" key="3">
    <source>
        <dbReference type="ARBA" id="ARBA00022801"/>
    </source>
</evidence>
<accession>A0A7S7AWF5</accession>
<organism evidence="5 6">
    <name type="scientific">Treponema pedis</name>
    <dbReference type="NCBI Taxonomy" id="409322"/>
    <lineage>
        <taxon>Bacteria</taxon>
        <taxon>Pseudomonadati</taxon>
        <taxon>Spirochaetota</taxon>
        <taxon>Spirochaetia</taxon>
        <taxon>Spirochaetales</taxon>
        <taxon>Treponemataceae</taxon>
        <taxon>Treponema</taxon>
    </lineage>
</organism>
<protein>
    <submittedName>
        <fullName evidence="5">MBL fold metallo-hydrolase</fullName>
    </submittedName>
</protein>
<dbReference type="PANTHER" id="PTHR46233">
    <property type="entry name" value="HYDROXYACYLGLUTATHIONE HYDROLASE GLOC"/>
    <property type="match status" value="1"/>
</dbReference>